<dbReference type="InterPro" id="IPR015943">
    <property type="entry name" value="WD40/YVTN_repeat-like_dom_sf"/>
</dbReference>
<dbReference type="Gene3D" id="2.130.10.10">
    <property type="entry name" value="YVTN repeat-like/Quinoprotein amine dehydrogenase"/>
    <property type="match status" value="1"/>
</dbReference>
<keyword evidence="5" id="KW-0131">Cell cycle</keyword>
<keyword evidence="4" id="KW-0833">Ubl conjugation pathway</keyword>
<evidence type="ECO:0000256" key="3">
    <source>
        <dbReference type="ARBA" id="ARBA00022776"/>
    </source>
</evidence>
<sequence>METDEGSRHVLPFQLQFEKPLASQVKMAEWNPEKDLLAMVTEDLKVVLHCFNWQRLWTISPSRCITSLCWRPDGKVVALGLEDGTVSLHDVENGKLLRSLKSHAAAMVCLKWEEDARVNRDTSGNSLAFEDRTIRFFPPAPRVPRMPGLVSGETGLTDDGQDSFVELSNSSKKCFNILCNGDKDGVLCFSIFGVFPIGNVNIHECDIPTTTKDRDTICRLLNASVALSKDLCHLRVACSGELVEDIVESRGGQTVGDSMHGFHCLVFDTSIFQKSKNELHQVAQQVSNIEDLFHVIRTSLSVMHKQWADAMNIFHEKFDLLTSLINDHGLDSSPQEEFLSLLGGARTSPAIHQFLVNSLGEVGMKRVSKVVFGAGKELQLVVLNHLQPAVEIIGFRMGELRGLSRWRSRYLGIGLDETLVNNAVEKAGMLLVQVERFIRVLSSVVQQFANFFSWLLKCIKQLMSEPSDQLLTYNSELVVVFLKFLYDQDPVMQLLDLSEADEEIDIDLETMKRVKELVQFGGFGDSKYLRRTLICCKNLLPLFPLTSVSASTRYIPISLSSYEDASEFASSNLTHEVGFTDYISFQLPDESFLDVTNCIAVVRGSMNDSSNVKQGRPLEAILLCIPSGYHCDHQIVMLLNKMNDTGENLGDAWMMILQASDLPFVHISGTTRANNWELYQLKDSILHLDVENEKIRSIPHIVVPPFSVSASRGVACVLAARKRVLVYILDEDEDEISDSE</sequence>
<evidence type="ECO:0000313" key="9">
    <source>
        <dbReference type="Proteomes" id="UP001634007"/>
    </source>
</evidence>
<dbReference type="Pfam" id="PF12896">
    <property type="entry name" value="ANAPC4"/>
    <property type="match status" value="1"/>
</dbReference>
<keyword evidence="3" id="KW-0498">Mitosis</keyword>
<reference evidence="8 9" key="1">
    <citation type="submission" date="2024-11" db="EMBL/GenBank/DDBJ databases">
        <title>Chromosome-level genome assembly of Eucalyptus globulus Labill. provides insights into its genome evolution.</title>
        <authorList>
            <person name="Li X."/>
        </authorList>
    </citation>
    <scope>NUCLEOTIDE SEQUENCE [LARGE SCALE GENOMIC DNA]</scope>
    <source>
        <strain evidence="8">CL2024</strain>
        <tissue evidence="8">Fresh tender leaves</tissue>
    </source>
</reference>
<dbReference type="InterPro" id="IPR001680">
    <property type="entry name" value="WD40_rpt"/>
</dbReference>
<evidence type="ECO:0000259" key="7">
    <source>
        <dbReference type="Pfam" id="PF12896"/>
    </source>
</evidence>
<evidence type="ECO:0000256" key="2">
    <source>
        <dbReference type="ARBA" id="ARBA00022618"/>
    </source>
</evidence>
<keyword evidence="2" id="KW-0132">Cell division</keyword>
<feature type="domain" description="Anaphase-promoting complex subunit 4-like WD40" evidence="6">
    <location>
        <begin position="29"/>
        <end position="114"/>
    </location>
</feature>
<evidence type="ECO:0000256" key="5">
    <source>
        <dbReference type="ARBA" id="ARBA00023306"/>
    </source>
</evidence>
<feature type="domain" description="Anaphase-promoting complex subunit 4 long" evidence="7">
    <location>
        <begin position="263"/>
        <end position="465"/>
    </location>
</feature>
<dbReference type="EMBL" id="JBJKBG010000005">
    <property type="protein sequence ID" value="KAL3740372.1"/>
    <property type="molecule type" value="Genomic_DNA"/>
</dbReference>
<evidence type="ECO:0000256" key="4">
    <source>
        <dbReference type="ARBA" id="ARBA00022786"/>
    </source>
</evidence>
<dbReference type="PANTHER" id="PTHR13260:SF0">
    <property type="entry name" value="ANAPHASE-PROMOTING COMPLEX SUBUNIT 4"/>
    <property type="match status" value="1"/>
</dbReference>
<dbReference type="Proteomes" id="UP001634007">
    <property type="component" value="Unassembled WGS sequence"/>
</dbReference>
<dbReference type="GO" id="GO:0051301">
    <property type="term" value="P:cell division"/>
    <property type="evidence" value="ECO:0007669"/>
    <property type="project" value="UniProtKB-KW"/>
</dbReference>
<evidence type="ECO:0000259" key="6">
    <source>
        <dbReference type="Pfam" id="PF12894"/>
    </source>
</evidence>
<dbReference type="Pfam" id="PF12894">
    <property type="entry name" value="ANAPC4_WD40"/>
    <property type="match status" value="1"/>
</dbReference>
<dbReference type="InterPro" id="IPR024790">
    <property type="entry name" value="APC4_long_dom"/>
</dbReference>
<keyword evidence="9" id="KW-1185">Reference proteome</keyword>
<accession>A0ABD3KLX3</accession>
<dbReference type="SUPFAM" id="SSF50978">
    <property type="entry name" value="WD40 repeat-like"/>
    <property type="match status" value="1"/>
</dbReference>
<proteinExistence type="predicted"/>
<comment type="caution">
    <text evidence="8">The sequence shown here is derived from an EMBL/GenBank/DDBJ whole genome shotgun (WGS) entry which is preliminary data.</text>
</comment>
<evidence type="ECO:0000256" key="1">
    <source>
        <dbReference type="ARBA" id="ARBA00016067"/>
    </source>
</evidence>
<organism evidence="8 9">
    <name type="scientific">Eucalyptus globulus</name>
    <name type="common">Tasmanian blue gum</name>
    <dbReference type="NCBI Taxonomy" id="34317"/>
    <lineage>
        <taxon>Eukaryota</taxon>
        <taxon>Viridiplantae</taxon>
        <taxon>Streptophyta</taxon>
        <taxon>Embryophyta</taxon>
        <taxon>Tracheophyta</taxon>
        <taxon>Spermatophyta</taxon>
        <taxon>Magnoliopsida</taxon>
        <taxon>eudicotyledons</taxon>
        <taxon>Gunneridae</taxon>
        <taxon>Pentapetalae</taxon>
        <taxon>rosids</taxon>
        <taxon>malvids</taxon>
        <taxon>Myrtales</taxon>
        <taxon>Myrtaceae</taxon>
        <taxon>Myrtoideae</taxon>
        <taxon>Eucalypteae</taxon>
        <taxon>Eucalyptus</taxon>
    </lineage>
</organism>
<dbReference type="AlphaFoldDB" id="A0ABD3KLX3"/>
<dbReference type="InterPro" id="IPR036322">
    <property type="entry name" value="WD40_repeat_dom_sf"/>
</dbReference>
<gene>
    <name evidence="8" type="ORF">ACJRO7_021623</name>
</gene>
<dbReference type="SMART" id="SM00320">
    <property type="entry name" value="WD40"/>
    <property type="match status" value="2"/>
</dbReference>
<evidence type="ECO:0000313" key="8">
    <source>
        <dbReference type="EMBL" id="KAL3740372.1"/>
    </source>
</evidence>
<dbReference type="PANTHER" id="PTHR13260">
    <property type="entry name" value="ANAPHASE PROMOTING COMPLEX SUBUNIT 4 APC4"/>
    <property type="match status" value="1"/>
</dbReference>
<name>A0ABD3KLX3_EUCGL</name>
<dbReference type="InterPro" id="IPR024977">
    <property type="entry name" value="Apc4-like_WD40_dom"/>
</dbReference>
<protein>
    <recommendedName>
        <fullName evidence="1">Anaphase-promoting complex subunit 4</fullName>
    </recommendedName>
</protein>
<dbReference type="InterPro" id="IPR024789">
    <property type="entry name" value="APC4"/>
</dbReference>